<dbReference type="InterPro" id="IPR026022">
    <property type="entry name" value="PhoU_dom"/>
</dbReference>
<accession>A0A2S0VMS1</accession>
<organism evidence="8 9">
    <name type="scientific">Saccharobesus litoralis</name>
    <dbReference type="NCBI Taxonomy" id="2172099"/>
    <lineage>
        <taxon>Bacteria</taxon>
        <taxon>Pseudomonadati</taxon>
        <taxon>Pseudomonadota</taxon>
        <taxon>Gammaproteobacteria</taxon>
        <taxon>Alteromonadales</taxon>
        <taxon>Alteromonadaceae</taxon>
        <taxon>Saccharobesus</taxon>
    </lineage>
</organism>
<dbReference type="InterPro" id="IPR028366">
    <property type="entry name" value="PhoU"/>
</dbReference>
<evidence type="ECO:0000256" key="2">
    <source>
        <dbReference type="ARBA" id="ARBA00008107"/>
    </source>
</evidence>
<dbReference type="NCBIfam" id="NF008332">
    <property type="entry name" value="PRK11115.1"/>
    <property type="match status" value="1"/>
</dbReference>
<dbReference type="RefSeq" id="WP_108601593.1">
    <property type="nucleotide sequence ID" value="NZ_CP026604.1"/>
</dbReference>
<comment type="similarity">
    <text evidence="2 6">Belongs to the PhoU family.</text>
</comment>
<keyword evidence="5 6" id="KW-0592">Phosphate transport</keyword>
<dbReference type="GO" id="GO:0005737">
    <property type="term" value="C:cytoplasm"/>
    <property type="evidence" value="ECO:0007669"/>
    <property type="project" value="UniProtKB-SubCell"/>
</dbReference>
<keyword evidence="3 6" id="KW-0813">Transport</keyword>
<comment type="subcellular location">
    <subcellularLocation>
        <location evidence="1 6">Cytoplasm</location>
    </subcellularLocation>
</comment>
<dbReference type="FunFam" id="1.20.58.220:FF:000001">
    <property type="entry name" value="Phosphate-specific transport system accessory protein PhoU"/>
    <property type="match status" value="1"/>
</dbReference>
<dbReference type="Pfam" id="PF01895">
    <property type="entry name" value="PhoU"/>
    <property type="match status" value="2"/>
</dbReference>
<dbReference type="GO" id="GO:0030643">
    <property type="term" value="P:intracellular phosphate ion homeostasis"/>
    <property type="evidence" value="ECO:0007669"/>
    <property type="project" value="InterPro"/>
</dbReference>
<keyword evidence="9" id="KW-1185">Reference proteome</keyword>
<evidence type="ECO:0000256" key="4">
    <source>
        <dbReference type="ARBA" id="ARBA00022490"/>
    </source>
</evidence>
<dbReference type="GO" id="GO:0006817">
    <property type="term" value="P:phosphate ion transport"/>
    <property type="evidence" value="ECO:0007669"/>
    <property type="project" value="UniProtKB-KW"/>
</dbReference>
<comment type="subunit">
    <text evidence="6">Homodimer.</text>
</comment>
<dbReference type="OrthoDB" id="9814256at2"/>
<evidence type="ECO:0000313" key="9">
    <source>
        <dbReference type="Proteomes" id="UP000244441"/>
    </source>
</evidence>
<dbReference type="EMBL" id="CP026604">
    <property type="protein sequence ID" value="AWB65517.1"/>
    <property type="molecule type" value="Genomic_DNA"/>
</dbReference>
<evidence type="ECO:0000313" key="8">
    <source>
        <dbReference type="EMBL" id="AWB65517.1"/>
    </source>
</evidence>
<feature type="domain" description="PhoU" evidence="7">
    <location>
        <begin position="24"/>
        <end position="111"/>
    </location>
</feature>
<dbReference type="KEGG" id="cate:C2869_03290"/>
<protein>
    <recommendedName>
        <fullName evidence="6">Phosphate-specific transport system accessory protein PhoU</fullName>
    </recommendedName>
</protein>
<proteinExistence type="inferred from homology"/>
<evidence type="ECO:0000256" key="6">
    <source>
        <dbReference type="PIRNR" id="PIRNR003107"/>
    </source>
</evidence>
<evidence type="ECO:0000256" key="1">
    <source>
        <dbReference type="ARBA" id="ARBA00004496"/>
    </source>
</evidence>
<name>A0A2S0VMS1_9ALTE</name>
<feature type="domain" description="PhoU" evidence="7">
    <location>
        <begin position="128"/>
        <end position="211"/>
    </location>
</feature>
<dbReference type="NCBIfam" id="TIGR02135">
    <property type="entry name" value="phoU_full"/>
    <property type="match status" value="1"/>
</dbReference>
<dbReference type="PANTHER" id="PTHR42930">
    <property type="entry name" value="PHOSPHATE-SPECIFIC TRANSPORT SYSTEM ACCESSORY PROTEIN PHOU"/>
    <property type="match status" value="1"/>
</dbReference>
<evidence type="ECO:0000256" key="3">
    <source>
        <dbReference type="ARBA" id="ARBA00022448"/>
    </source>
</evidence>
<dbReference type="GO" id="GO:0045936">
    <property type="term" value="P:negative regulation of phosphate metabolic process"/>
    <property type="evidence" value="ECO:0007669"/>
    <property type="project" value="InterPro"/>
</dbReference>
<keyword evidence="4 6" id="KW-0963">Cytoplasm</keyword>
<dbReference type="InterPro" id="IPR038078">
    <property type="entry name" value="PhoU-like_sf"/>
</dbReference>
<dbReference type="SUPFAM" id="SSF109755">
    <property type="entry name" value="PhoU-like"/>
    <property type="match status" value="1"/>
</dbReference>
<dbReference type="PANTHER" id="PTHR42930:SF3">
    <property type="entry name" value="PHOSPHATE-SPECIFIC TRANSPORT SYSTEM ACCESSORY PROTEIN PHOU"/>
    <property type="match status" value="1"/>
</dbReference>
<dbReference type="Proteomes" id="UP000244441">
    <property type="component" value="Chromosome"/>
</dbReference>
<evidence type="ECO:0000259" key="7">
    <source>
        <dbReference type="Pfam" id="PF01895"/>
    </source>
</evidence>
<dbReference type="Gene3D" id="1.20.58.220">
    <property type="entry name" value="Phosphate transport system protein phou homolog 2, domain 2"/>
    <property type="match status" value="2"/>
</dbReference>
<reference evidence="8 9" key="1">
    <citation type="submission" date="2018-01" db="EMBL/GenBank/DDBJ databases">
        <title>Genome sequence of a Cantenovulum-like bacteria.</title>
        <authorList>
            <person name="Tan W.R."/>
            <person name="Lau N.-S."/>
            <person name="Go F."/>
            <person name="Amirul A.-A.A."/>
        </authorList>
    </citation>
    <scope>NUCLEOTIDE SEQUENCE [LARGE SCALE GENOMIC DNA]</scope>
    <source>
        <strain evidence="8 9">CCB-QB4</strain>
    </source>
</reference>
<sequence>MELNLDKHISGQFNKELEQVLSHVLEMGGLVENQLKDALTAMNDLDSSLADTVIANDNKVNSYETIIDEECTRIIAKRQPAAIDLRLVLAIAKTIADLERIGDEICRIVKTARDKYSNEQKQLLVDLDHMGRKVLIMLSKVLNALARMDSNEAFEVYQMDTQIDKAYEAINRQLMTYMMEDPRAIPKIMDVMWATRSLERIGDRCQNISEHVIYFIKGTDVRHFNRDQIKQTIAQ</sequence>
<comment type="function">
    <text evidence="6">Plays a role in the regulation of phosphate uptake.</text>
</comment>
<gene>
    <name evidence="8" type="primary">phoU</name>
    <name evidence="8" type="ORF">C2869_03290</name>
</gene>
<evidence type="ECO:0000256" key="5">
    <source>
        <dbReference type="ARBA" id="ARBA00022592"/>
    </source>
</evidence>
<dbReference type="PIRSF" id="PIRSF003107">
    <property type="entry name" value="PhoU"/>
    <property type="match status" value="1"/>
</dbReference>
<dbReference type="AlphaFoldDB" id="A0A2S0VMS1"/>
<dbReference type="FunFam" id="1.20.58.220:FF:000002">
    <property type="entry name" value="Phosphate-specific transport system accessory protein PhoU"/>
    <property type="match status" value="1"/>
</dbReference>